<accession>A0AAV0TD34</accession>
<feature type="region of interest" description="Disordered" evidence="1">
    <location>
        <begin position="244"/>
        <end position="263"/>
    </location>
</feature>
<evidence type="ECO:0000313" key="3">
    <source>
        <dbReference type="Proteomes" id="UP001162029"/>
    </source>
</evidence>
<dbReference type="AlphaFoldDB" id="A0AAV0TD34"/>
<reference evidence="2" key="1">
    <citation type="submission" date="2022-12" db="EMBL/GenBank/DDBJ databases">
        <authorList>
            <person name="Webb A."/>
        </authorList>
    </citation>
    <scope>NUCLEOTIDE SEQUENCE</scope>
    <source>
        <strain evidence="2">Pd1</strain>
    </source>
</reference>
<organism evidence="2 3">
    <name type="scientific">Peronospora destructor</name>
    <dbReference type="NCBI Taxonomy" id="86335"/>
    <lineage>
        <taxon>Eukaryota</taxon>
        <taxon>Sar</taxon>
        <taxon>Stramenopiles</taxon>
        <taxon>Oomycota</taxon>
        <taxon>Peronosporomycetes</taxon>
        <taxon>Peronosporales</taxon>
        <taxon>Peronosporaceae</taxon>
        <taxon>Peronospora</taxon>
    </lineage>
</organism>
<feature type="compositionally biased region" description="Polar residues" evidence="1">
    <location>
        <begin position="244"/>
        <end position="257"/>
    </location>
</feature>
<sequence>MITSEPSRLPVSDSVDFRCSNDARSCLQRAHIQRDEAELVRRAKREWKNRNSPPFKTRPSASAMILACKCKRHEQRKLLNGKNQSIDSDSSDNKNGGGERESFDMEEQLTAFVEYDATNMDNLEINPSQDFNGDEEKDTATQVSQRIQSSSWEDVTDVDQYQNEASECFDNVVYAPQSAVIPSTGSTLIQGEREFSRPFFRKKATVIPEHGPLSDDSEGSLSDGFDIAVNLANAVQPALQPASISMHPSSTSPNVASKVQWRQRRSVKRDSTTLIKFSVRRNELSCSASSSLPETTTTVSSSLHDPLSLPMGFQSRPARKRRKVDQLTLDGFFRPK</sequence>
<feature type="region of interest" description="Disordered" evidence="1">
    <location>
        <begin position="286"/>
        <end position="336"/>
    </location>
</feature>
<protein>
    <submittedName>
        <fullName evidence="2">Uncharacterized protein</fullName>
    </submittedName>
</protein>
<keyword evidence="3" id="KW-1185">Reference proteome</keyword>
<dbReference type="EMBL" id="CANTFM010000360">
    <property type="protein sequence ID" value="CAI5719808.1"/>
    <property type="molecule type" value="Genomic_DNA"/>
</dbReference>
<dbReference type="Proteomes" id="UP001162029">
    <property type="component" value="Unassembled WGS sequence"/>
</dbReference>
<feature type="region of interest" description="Disordered" evidence="1">
    <location>
        <begin position="79"/>
        <end position="104"/>
    </location>
</feature>
<comment type="caution">
    <text evidence="2">The sequence shown here is derived from an EMBL/GenBank/DDBJ whole genome shotgun (WGS) entry which is preliminary data.</text>
</comment>
<proteinExistence type="predicted"/>
<feature type="compositionally biased region" description="Polar residues" evidence="1">
    <location>
        <begin position="140"/>
        <end position="149"/>
    </location>
</feature>
<name>A0AAV0TD34_9STRA</name>
<feature type="region of interest" description="Disordered" evidence="1">
    <location>
        <begin position="123"/>
        <end position="149"/>
    </location>
</feature>
<evidence type="ECO:0000313" key="2">
    <source>
        <dbReference type="EMBL" id="CAI5719808.1"/>
    </source>
</evidence>
<feature type="compositionally biased region" description="Polar residues" evidence="1">
    <location>
        <begin position="286"/>
        <end position="303"/>
    </location>
</feature>
<evidence type="ECO:0000256" key="1">
    <source>
        <dbReference type="SAM" id="MobiDB-lite"/>
    </source>
</evidence>
<gene>
    <name evidence="2" type="ORF">PDE001_LOCUS2118</name>
</gene>